<dbReference type="AlphaFoldDB" id="A0ABD0SY09"/>
<feature type="region of interest" description="Disordered" evidence="5">
    <location>
        <begin position="675"/>
        <end position="703"/>
    </location>
</feature>
<sequence>MGVGLQPLEFTECLADSPQFRENLQRHEKELERTSQQIKRLIKEVKDVVQAAKRLGSAQLALAASMEQFEFACIGASMTEDERVISRSLHHFAQLIRTIEDERDRMLGRAHEQIIQPLEKFRKEHIGAVKEGKKKFDKKTAKFCQTQERTLSLSTKKPENIFQEADAAMDMAERDFCQASLEYVFQLQAVQERKKFELVETLLGFVFGWWTFHHTAHDVHADAEPRVRDLQLRIQRTRSNFEETSKQTESLMKKMMEVRQMTKEEEAGDDSGGVSRAGYLFLMEKKAFGTTWSKQYCTYERSSRTLSLTPYNQINVKTGGSGECVCVCGGRGCSEPVERRFCWEAVPADRERPPLTLQALSDRDRAAWLRALDCPPPTPHATVPHARDPSVETDPGACVLDEAGFAFVRRLIAALEARGLEEQGLYRVAGVASRVARLVASAREPRPPALSDPLDWETKTLTSALKSYLRALPDPLLTRKLHRQFIAVAKSERRAERVAGMQALVHALPRHNYDMLKLVLEHLRNVAAKSDKNLMSASNLAVCFGPTLLRAERETVASILELKFYNVIVETLLDHYHEIFESPPPPQPPPQPQPAALPPPLPLHQPQPPQLQPQAPPVYNGIIRTSPTSIPVSARNDIGMSVGVLAGAGAACERAPAAAARYSPHHHQLLHHFAPTPAGVGRSSSSSAESVSSHSASPPPALLARPHHFARYTRVRTLYACLGESEGELSFEPNQIVTNVAPSGEPGWLRGTLNGKTGLVPENYVEPLP</sequence>
<dbReference type="InterPro" id="IPR047234">
    <property type="entry name" value="GRAF_fam"/>
</dbReference>
<keyword evidence="1 3" id="KW-0728">SH3 domain</keyword>
<dbReference type="InterPro" id="IPR027267">
    <property type="entry name" value="AH/BAR_dom_sf"/>
</dbReference>
<dbReference type="InterPro" id="IPR036028">
    <property type="entry name" value="SH3-like_dom_sf"/>
</dbReference>
<dbReference type="Gene3D" id="2.30.29.30">
    <property type="entry name" value="Pleckstrin-homology domain (PH domain)/Phosphotyrosine-binding domain (PTB)"/>
    <property type="match status" value="1"/>
</dbReference>
<dbReference type="Gene3D" id="1.20.1270.60">
    <property type="entry name" value="Arfaptin homology (AH) domain/BAR domain"/>
    <property type="match status" value="1"/>
</dbReference>
<evidence type="ECO:0000256" key="1">
    <source>
        <dbReference type="ARBA" id="ARBA00022443"/>
    </source>
</evidence>
<dbReference type="CDD" id="cd01249">
    <property type="entry name" value="BAR-PH_GRAF_family"/>
    <property type="match status" value="1"/>
</dbReference>
<proteinExistence type="predicted"/>
<dbReference type="SUPFAM" id="SSF48350">
    <property type="entry name" value="GTPase activation domain, GAP"/>
    <property type="match status" value="1"/>
</dbReference>
<evidence type="ECO:0000256" key="2">
    <source>
        <dbReference type="ARBA" id="ARBA00022468"/>
    </source>
</evidence>
<feature type="domain" description="Rho-GAP" evidence="7">
    <location>
        <begin position="398"/>
        <end position="580"/>
    </location>
</feature>
<evidence type="ECO:0000256" key="5">
    <source>
        <dbReference type="SAM" id="MobiDB-lite"/>
    </source>
</evidence>
<dbReference type="Gene3D" id="1.10.555.10">
    <property type="entry name" value="Rho GTPase activation protein"/>
    <property type="match status" value="1"/>
</dbReference>
<evidence type="ECO:0000313" key="8">
    <source>
        <dbReference type="EMBL" id="KAL0830231.1"/>
    </source>
</evidence>
<protein>
    <recommendedName>
        <fullName evidence="10">Rho GTPase-activating protein 26</fullName>
    </recommendedName>
</protein>
<gene>
    <name evidence="8" type="ORF">ABMA28_003679</name>
</gene>
<dbReference type="InterPro" id="IPR004148">
    <property type="entry name" value="BAR_dom"/>
</dbReference>
<dbReference type="FunFam" id="1.20.1270.60:FF:000001">
    <property type="entry name" value="Rho GTPase-activating protein 26"/>
    <property type="match status" value="1"/>
</dbReference>
<evidence type="ECO:0000256" key="3">
    <source>
        <dbReference type="PROSITE-ProRule" id="PRU00192"/>
    </source>
</evidence>
<dbReference type="PROSITE" id="PS50238">
    <property type="entry name" value="RHOGAP"/>
    <property type="match status" value="1"/>
</dbReference>
<dbReference type="PANTHER" id="PTHR12552">
    <property type="entry name" value="OLIGOPHRENIN 1"/>
    <property type="match status" value="1"/>
</dbReference>
<dbReference type="SMART" id="SM00324">
    <property type="entry name" value="RhoGAP"/>
    <property type="match status" value="1"/>
</dbReference>
<dbReference type="Pfam" id="PF14604">
    <property type="entry name" value="SH3_9"/>
    <property type="match status" value="1"/>
</dbReference>
<dbReference type="Proteomes" id="UP001549921">
    <property type="component" value="Unassembled WGS sequence"/>
</dbReference>
<reference evidence="8 9" key="1">
    <citation type="submission" date="2024-06" db="EMBL/GenBank/DDBJ databases">
        <title>A chromosome-level genome assembly of beet webworm, Loxostege sticticalis.</title>
        <authorList>
            <person name="Zhang Y."/>
        </authorList>
    </citation>
    <scope>NUCLEOTIDE SEQUENCE [LARGE SCALE GENOMIC DNA]</scope>
    <source>
        <strain evidence="8">AQ028</strain>
        <tissue evidence="8">Male pupae</tissue>
    </source>
</reference>
<feature type="compositionally biased region" description="Low complexity" evidence="5">
    <location>
        <begin position="677"/>
        <end position="696"/>
    </location>
</feature>
<dbReference type="InterPro" id="IPR001452">
    <property type="entry name" value="SH3_domain"/>
</dbReference>
<evidence type="ECO:0000313" key="9">
    <source>
        <dbReference type="Proteomes" id="UP001549921"/>
    </source>
</evidence>
<dbReference type="InterPro" id="IPR047225">
    <property type="entry name" value="PH_GRAF"/>
</dbReference>
<dbReference type="CDD" id="cd11882">
    <property type="entry name" value="SH3_GRAF-like"/>
    <property type="match status" value="1"/>
</dbReference>
<organism evidence="8 9">
    <name type="scientific">Loxostege sticticalis</name>
    <name type="common">Beet webworm moth</name>
    <dbReference type="NCBI Taxonomy" id="481309"/>
    <lineage>
        <taxon>Eukaryota</taxon>
        <taxon>Metazoa</taxon>
        <taxon>Ecdysozoa</taxon>
        <taxon>Arthropoda</taxon>
        <taxon>Hexapoda</taxon>
        <taxon>Insecta</taxon>
        <taxon>Pterygota</taxon>
        <taxon>Neoptera</taxon>
        <taxon>Endopterygota</taxon>
        <taxon>Lepidoptera</taxon>
        <taxon>Glossata</taxon>
        <taxon>Ditrysia</taxon>
        <taxon>Pyraloidea</taxon>
        <taxon>Crambidae</taxon>
        <taxon>Pyraustinae</taxon>
        <taxon>Loxostege</taxon>
    </lineage>
</organism>
<dbReference type="Pfam" id="PF00620">
    <property type="entry name" value="RhoGAP"/>
    <property type="match status" value="1"/>
</dbReference>
<dbReference type="InterPro" id="IPR000198">
    <property type="entry name" value="RhoGAP_dom"/>
</dbReference>
<feature type="coiled-coil region" evidence="4">
    <location>
        <begin position="17"/>
        <end position="51"/>
    </location>
</feature>
<dbReference type="CDD" id="cd07602">
    <property type="entry name" value="BAR_RhoGAP_OPHN1-like"/>
    <property type="match status" value="1"/>
</dbReference>
<dbReference type="SUPFAM" id="SSF50729">
    <property type="entry name" value="PH domain-like"/>
    <property type="match status" value="1"/>
</dbReference>
<dbReference type="Gene3D" id="2.30.30.40">
    <property type="entry name" value="SH3 Domains"/>
    <property type="match status" value="1"/>
</dbReference>
<dbReference type="InterPro" id="IPR008936">
    <property type="entry name" value="Rho_GTPase_activation_prot"/>
</dbReference>
<name>A0ABD0SY09_LOXSC</name>
<keyword evidence="2" id="KW-0343">GTPase activation</keyword>
<feature type="domain" description="SH3" evidence="6">
    <location>
        <begin position="710"/>
        <end position="769"/>
    </location>
</feature>
<dbReference type="SMART" id="SM00326">
    <property type="entry name" value="SH3"/>
    <property type="match status" value="1"/>
</dbReference>
<accession>A0ABD0SY09</accession>
<evidence type="ECO:0000259" key="6">
    <source>
        <dbReference type="PROSITE" id="PS50002"/>
    </source>
</evidence>
<feature type="region of interest" description="Disordered" evidence="5">
    <location>
        <begin position="579"/>
        <end position="622"/>
    </location>
</feature>
<dbReference type="InterPro" id="IPR011993">
    <property type="entry name" value="PH-like_dom_sf"/>
</dbReference>
<evidence type="ECO:0008006" key="10">
    <source>
        <dbReference type="Google" id="ProtNLM"/>
    </source>
</evidence>
<dbReference type="EMBL" id="JBEDNZ010000014">
    <property type="protein sequence ID" value="KAL0830231.1"/>
    <property type="molecule type" value="Genomic_DNA"/>
</dbReference>
<feature type="compositionally biased region" description="Pro residues" evidence="5">
    <location>
        <begin position="582"/>
        <end position="616"/>
    </location>
</feature>
<dbReference type="PROSITE" id="PS50002">
    <property type="entry name" value="SH3"/>
    <property type="match status" value="1"/>
</dbReference>
<comment type="caution">
    <text evidence="8">The sequence shown here is derived from an EMBL/GenBank/DDBJ whole genome shotgun (WGS) entry which is preliminary data.</text>
</comment>
<dbReference type="SUPFAM" id="SSF103657">
    <property type="entry name" value="BAR/IMD domain-like"/>
    <property type="match status" value="1"/>
</dbReference>
<dbReference type="Pfam" id="PF16746">
    <property type="entry name" value="BAR_3"/>
    <property type="match status" value="1"/>
</dbReference>
<dbReference type="GO" id="GO:0005096">
    <property type="term" value="F:GTPase activator activity"/>
    <property type="evidence" value="ECO:0007669"/>
    <property type="project" value="UniProtKB-KW"/>
</dbReference>
<keyword evidence="4" id="KW-0175">Coiled coil</keyword>
<evidence type="ECO:0000259" key="7">
    <source>
        <dbReference type="PROSITE" id="PS50238"/>
    </source>
</evidence>
<dbReference type="SUPFAM" id="SSF50044">
    <property type="entry name" value="SH3-domain"/>
    <property type="match status" value="1"/>
</dbReference>
<evidence type="ECO:0000256" key="4">
    <source>
        <dbReference type="SAM" id="Coils"/>
    </source>
</evidence>
<dbReference type="PANTHER" id="PTHR12552:SF1">
    <property type="entry name" value="RHO GTPASE-ACTIVATING PROTEIN GRAF"/>
    <property type="match status" value="1"/>
</dbReference>